<dbReference type="OrthoDB" id="1030757at2"/>
<name>A0A167AHL3_9GAMM</name>
<dbReference type="AlphaFoldDB" id="A0A167AHL3"/>
<proteinExistence type="predicted"/>
<sequence length="114" mass="12856">MKVVVVEAHVSEFPEPFFLNQGEQITLGNMDDEFPNWAFIKTQSGQQGWAPTQYIRKSSVASEGVLTQDYDNNELNTSVGENLTVLFVLNAWYRVKRGLEEIGWVSVSTVKTAK</sequence>
<evidence type="ECO:0008006" key="3">
    <source>
        <dbReference type="Google" id="ProtNLM"/>
    </source>
</evidence>
<accession>A0A167AHL3</accession>
<protein>
    <recommendedName>
        <fullName evidence="3">SH3 domain-containing protein</fullName>
    </recommendedName>
</protein>
<reference evidence="1 2" key="1">
    <citation type="submission" date="2013-07" db="EMBL/GenBank/DDBJ databases">
        <title>Comparative Genomic and Metabolomic Analysis of Twelve Strains of Pseudoalteromonas luteoviolacea.</title>
        <authorList>
            <person name="Vynne N.G."/>
            <person name="Mansson M."/>
            <person name="Gram L."/>
        </authorList>
    </citation>
    <scope>NUCLEOTIDE SEQUENCE [LARGE SCALE GENOMIC DNA]</scope>
    <source>
        <strain evidence="1 2">H33</strain>
    </source>
</reference>
<dbReference type="InterPro" id="IPR036028">
    <property type="entry name" value="SH3-like_dom_sf"/>
</dbReference>
<dbReference type="PATRIC" id="fig|1365251.3.peg.4983"/>
<dbReference type="Gene3D" id="2.30.30.40">
    <property type="entry name" value="SH3 Domains"/>
    <property type="match status" value="1"/>
</dbReference>
<dbReference type="Proteomes" id="UP000076503">
    <property type="component" value="Unassembled WGS sequence"/>
</dbReference>
<evidence type="ECO:0000313" key="2">
    <source>
        <dbReference type="Proteomes" id="UP000076503"/>
    </source>
</evidence>
<dbReference type="RefSeq" id="WP_063364096.1">
    <property type="nucleotide sequence ID" value="NZ_AUXZ01000130.1"/>
</dbReference>
<comment type="caution">
    <text evidence="1">The sequence shown here is derived from an EMBL/GenBank/DDBJ whole genome shotgun (WGS) entry which is preliminary data.</text>
</comment>
<organism evidence="1 2">
    <name type="scientific">Pseudoalteromonas luteoviolacea H33</name>
    <dbReference type="NCBI Taxonomy" id="1365251"/>
    <lineage>
        <taxon>Bacteria</taxon>
        <taxon>Pseudomonadati</taxon>
        <taxon>Pseudomonadota</taxon>
        <taxon>Gammaproteobacteria</taxon>
        <taxon>Alteromonadales</taxon>
        <taxon>Pseudoalteromonadaceae</taxon>
        <taxon>Pseudoalteromonas</taxon>
    </lineage>
</organism>
<dbReference type="EMBL" id="AUXZ01000130">
    <property type="protein sequence ID" value="KZN45391.1"/>
    <property type="molecule type" value="Genomic_DNA"/>
</dbReference>
<dbReference type="SUPFAM" id="SSF50044">
    <property type="entry name" value="SH3-domain"/>
    <property type="match status" value="1"/>
</dbReference>
<evidence type="ECO:0000313" key="1">
    <source>
        <dbReference type="EMBL" id="KZN45391.1"/>
    </source>
</evidence>
<gene>
    <name evidence="1" type="ORF">N476_05075</name>
</gene>